<evidence type="ECO:0000313" key="4">
    <source>
        <dbReference type="Proteomes" id="UP001054857"/>
    </source>
</evidence>
<accession>A0AAD3DV15</accession>
<protein>
    <recommendedName>
        <fullName evidence="2">Translocase of chloroplast 159/132 membrane anchor domain-containing protein</fullName>
    </recommendedName>
</protein>
<dbReference type="InterPro" id="IPR024283">
    <property type="entry name" value="TOC159_MAD"/>
</dbReference>
<feature type="non-terminal residue" evidence="3">
    <location>
        <position position="1"/>
    </location>
</feature>
<organism evidence="3 4">
    <name type="scientific">Astrephomene gubernaculifera</name>
    <dbReference type="NCBI Taxonomy" id="47775"/>
    <lineage>
        <taxon>Eukaryota</taxon>
        <taxon>Viridiplantae</taxon>
        <taxon>Chlorophyta</taxon>
        <taxon>core chlorophytes</taxon>
        <taxon>Chlorophyceae</taxon>
        <taxon>CS clade</taxon>
        <taxon>Chlamydomonadales</taxon>
        <taxon>Astrephomenaceae</taxon>
        <taxon>Astrephomene</taxon>
    </lineage>
</organism>
<dbReference type="Gene3D" id="3.40.50.300">
    <property type="entry name" value="P-loop containing nucleotide triphosphate hydrolases"/>
    <property type="match status" value="1"/>
</dbReference>
<dbReference type="Proteomes" id="UP001054857">
    <property type="component" value="Unassembled WGS sequence"/>
</dbReference>
<feature type="compositionally biased region" description="Basic and acidic residues" evidence="1">
    <location>
        <begin position="686"/>
        <end position="712"/>
    </location>
</feature>
<dbReference type="InterPro" id="IPR027417">
    <property type="entry name" value="P-loop_NTPase"/>
</dbReference>
<sequence length="712" mass="73706">TIVAFTHAGAPPPAAPRGPGSRPGGPTPSFEHWLELRSHAVQQVIRQASGDERLMNPVAFAESHPACPTHPTTGQPIIYNGMPWRPHLLLMLTCAKLLADTEALLQMQGGGGGGVGGGSTAGVGGTAGGAAAAAAAAAAGARQVPMSYILQQALQFSRPLKFPDHQNVMDVRRARSEAGRLGIPRQKREAGRQVALRVLALRGAARKQKAMADAYRRGTVAGAKVTPEPPRLAVRCRPSAQPSEGYRYRAPEAQGGWLVRPHLETHCADGSDGVEGFVLEKVAVAAPGGRPGEEDGLSGRGVPYHHYLSAQVTKEQRLLAARSEATLYHDPLGAATTSLSADMQTSAAGLGPAAAAVEGGRAGGDVLLVLRSDTRLRGRKGSRLPKLTLGAIAARVGEEAFLPLPLPLPAPLARALGVHNNGGSSSGSGMGAGGAGLGLPLPLPLHGPSAVGLRLQATSKARVGLSRTPLRISAAAAAMQLTSEVAAGRVGLRLPGGLRGALPAAGSWLGGVARRIGVPGFRNNGNNGNNNSNRAGRAAAAAAAVPAMLLVEEGACVGGSVEVGADMADLLDLPTTRRVPGSLGASFMRSPEGDLTTQLHGSVQYRLGVRDVAALRGSWDARGRAGLSARVKSSSSGAWWAGVVALLVPLGRLAVDAAGDALRRVRARRQLRRQQEQRRQQLLRQQQEKEEKEQGEKKAGGKKAGEKTKQKQ</sequence>
<gene>
    <name evidence="3" type="ORF">Agub_g10416</name>
</gene>
<dbReference type="AlphaFoldDB" id="A0AAD3DV15"/>
<name>A0AAD3DV15_9CHLO</name>
<feature type="domain" description="Translocase of chloroplast 159/132 membrane anchor" evidence="2">
    <location>
        <begin position="244"/>
        <end position="348"/>
    </location>
</feature>
<dbReference type="EMBL" id="BMAR01000024">
    <property type="protein sequence ID" value="GFR48521.1"/>
    <property type="molecule type" value="Genomic_DNA"/>
</dbReference>
<reference evidence="3 4" key="1">
    <citation type="journal article" date="2021" name="Sci. Rep.">
        <title>Genome sequencing of the multicellular alga Astrephomene provides insights into convergent evolution of germ-soma differentiation.</title>
        <authorList>
            <person name="Yamashita S."/>
            <person name="Yamamoto K."/>
            <person name="Matsuzaki R."/>
            <person name="Suzuki S."/>
            <person name="Yamaguchi H."/>
            <person name="Hirooka S."/>
            <person name="Minakuchi Y."/>
            <person name="Miyagishima S."/>
            <person name="Kawachi M."/>
            <person name="Toyoda A."/>
            <person name="Nozaki H."/>
        </authorList>
    </citation>
    <scope>NUCLEOTIDE SEQUENCE [LARGE SCALE GENOMIC DNA]</scope>
    <source>
        <strain evidence="3 4">NIES-4017</strain>
    </source>
</reference>
<dbReference type="Pfam" id="PF11886">
    <property type="entry name" value="TOC159_MAD"/>
    <property type="match status" value="1"/>
</dbReference>
<keyword evidence="4" id="KW-1185">Reference proteome</keyword>
<evidence type="ECO:0000259" key="2">
    <source>
        <dbReference type="Pfam" id="PF11886"/>
    </source>
</evidence>
<comment type="caution">
    <text evidence="3">The sequence shown here is derived from an EMBL/GenBank/DDBJ whole genome shotgun (WGS) entry which is preliminary data.</text>
</comment>
<evidence type="ECO:0000313" key="3">
    <source>
        <dbReference type="EMBL" id="GFR48521.1"/>
    </source>
</evidence>
<feature type="region of interest" description="Disordered" evidence="1">
    <location>
        <begin position="671"/>
        <end position="712"/>
    </location>
</feature>
<feature type="region of interest" description="Disordered" evidence="1">
    <location>
        <begin position="1"/>
        <end position="29"/>
    </location>
</feature>
<proteinExistence type="predicted"/>
<evidence type="ECO:0000256" key="1">
    <source>
        <dbReference type="SAM" id="MobiDB-lite"/>
    </source>
</evidence>